<keyword evidence="2" id="KW-1185">Reference proteome</keyword>
<evidence type="ECO:0000313" key="2">
    <source>
        <dbReference type="Proteomes" id="UP000266677"/>
    </source>
</evidence>
<dbReference type="AlphaFoldDB" id="A0A3A4KPV3"/>
<dbReference type="EMBL" id="QZFU01000015">
    <property type="protein sequence ID" value="RJO77585.1"/>
    <property type="molecule type" value="Genomic_DNA"/>
</dbReference>
<dbReference type="Pfam" id="PF14063">
    <property type="entry name" value="DUF4254"/>
    <property type="match status" value="1"/>
</dbReference>
<dbReference type="Proteomes" id="UP000266677">
    <property type="component" value="Unassembled WGS sequence"/>
</dbReference>
<comment type="caution">
    <text evidence="1">The sequence shown here is derived from an EMBL/GenBank/DDBJ whole genome shotgun (WGS) entry which is preliminary data.</text>
</comment>
<accession>A0A3A4KPV3</accession>
<sequence length="168" mass="18501">MPIEYAEASIGTHELPTATALLRAFRDPLTARREGHRVLSAARDLVECHRRRSNALGAVHAPDTSSGRVAACRRQVDDIDGDRAELVGSIDNWVAGNVAHRAGASLHTETLGAVIDRMAAKWVAAQEALHLETQGAVHQQWCRLAELADGYQDLITDVTERRRRLPVW</sequence>
<organism evidence="1 2">
    <name type="scientific">Nocardia panacis</name>
    <dbReference type="NCBI Taxonomy" id="2340916"/>
    <lineage>
        <taxon>Bacteria</taxon>
        <taxon>Bacillati</taxon>
        <taxon>Actinomycetota</taxon>
        <taxon>Actinomycetes</taxon>
        <taxon>Mycobacteriales</taxon>
        <taxon>Nocardiaceae</taxon>
        <taxon>Nocardia</taxon>
    </lineage>
</organism>
<protein>
    <submittedName>
        <fullName evidence="1">DUF4254 domain-containing protein</fullName>
    </submittedName>
</protein>
<gene>
    <name evidence="1" type="ORF">D5S18_07520</name>
</gene>
<reference evidence="1 2" key="1">
    <citation type="submission" date="2018-09" db="EMBL/GenBank/DDBJ databases">
        <title>YIM PH21274 draft genome.</title>
        <authorList>
            <person name="Miao C."/>
        </authorList>
    </citation>
    <scope>NUCLEOTIDE SEQUENCE [LARGE SCALE GENOMIC DNA]</scope>
    <source>
        <strain evidence="1 2">YIM PH 21724</strain>
    </source>
</reference>
<dbReference type="RefSeq" id="WP_120039109.1">
    <property type="nucleotide sequence ID" value="NZ_QZFU01000015.1"/>
</dbReference>
<name>A0A3A4KPV3_9NOCA</name>
<dbReference type="OrthoDB" id="3352146at2"/>
<dbReference type="InterPro" id="IPR025350">
    <property type="entry name" value="DUF4254"/>
</dbReference>
<proteinExistence type="predicted"/>
<evidence type="ECO:0000313" key="1">
    <source>
        <dbReference type="EMBL" id="RJO77585.1"/>
    </source>
</evidence>